<reference evidence="10 11" key="1">
    <citation type="submission" date="2019-02" db="EMBL/GenBank/DDBJ databases">
        <authorList>
            <consortium name="Pathogen Informatics"/>
        </authorList>
    </citation>
    <scope>NUCLEOTIDE SEQUENCE [LARGE SCALE GENOMIC DNA]</scope>
    <source>
        <strain evidence="10 11">3012STDY7103891</strain>
    </source>
</reference>
<name>A0A267AJ72_PSEFR</name>
<accession>A0A267AJ72</accession>
<dbReference type="InterPro" id="IPR036874">
    <property type="entry name" value="Carbonic_anhydrase_sf"/>
</dbReference>
<evidence type="ECO:0000256" key="5">
    <source>
        <dbReference type="ARBA" id="ARBA00034517"/>
    </source>
</evidence>
<evidence type="ECO:0000256" key="8">
    <source>
        <dbReference type="PIRSR" id="PIRSR601765-1"/>
    </source>
</evidence>
<comment type="function">
    <text evidence="7">Reversible hydration of carbon dioxide. Carbon dioxide formed in the bicarbonate-dependent decomposition of cyanate by cyanase (CynS) diffuses out of the cell faster than it would be hydrated to bicarbonate, so the apparent function of this enzyme is to catalyze the hydration of carbon dioxide and thus prevent depletion of cellular bicarbonate.</text>
</comment>
<dbReference type="InterPro" id="IPR045066">
    <property type="entry name" value="Beta_CA_cladeB"/>
</dbReference>
<evidence type="ECO:0000256" key="9">
    <source>
        <dbReference type="RuleBase" id="RU003956"/>
    </source>
</evidence>
<evidence type="ECO:0000256" key="1">
    <source>
        <dbReference type="ARBA" id="ARBA00006217"/>
    </source>
</evidence>
<dbReference type="FunFam" id="3.40.1050.10:FF:000004">
    <property type="entry name" value="Carbonic anhydrase"/>
    <property type="match status" value="1"/>
</dbReference>
<evidence type="ECO:0000256" key="2">
    <source>
        <dbReference type="ARBA" id="ARBA00022723"/>
    </source>
</evidence>
<dbReference type="PROSITE" id="PS00705">
    <property type="entry name" value="PROK_CO2_ANHYDRASE_2"/>
    <property type="match status" value="1"/>
</dbReference>
<keyword evidence="4 9" id="KW-0456">Lyase</keyword>
<dbReference type="EMBL" id="CAACYJ010000040">
    <property type="protein sequence ID" value="VFB22040.1"/>
    <property type="molecule type" value="Genomic_DNA"/>
</dbReference>
<protein>
    <recommendedName>
        <fullName evidence="9">Carbonic anhydrase</fullName>
        <ecNumber evidence="9">4.2.1.1</ecNumber>
    </recommendedName>
    <alternativeName>
        <fullName evidence="9">Carbonate dehydratase</fullName>
    </alternativeName>
</protein>
<evidence type="ECO:0000313" key="11">
    <source>
        <dbReference type="Proteomes" id="UP000330809"/>
    </source>
</evidence>
<dbReference type="PANTHER" id="PTHR11002:SF42">
    <property type="entry name" value="CARBONIC ANHYDRASE 1"/>
    <property type="match status" value="1"/>
</dbReference>
<feature type="binding site" evidence="8">
    <location>
        <position position="98"/>
    </location>
    <ligand>
        <name>Zn(2+)</name>
        <dbReference type="ChEBI" id="CHEBI:29105"/>
    </ligand>
</feature>
<dbReference type="SUPFAM" id="SSF53056">
    <property type="entry name" value="beta-carbonic anhydrase, cab"/>
    <property type="match status" value="1"/>
</dbReference>
<dbReference type="Proteomes" id="UP000330809">
    <property type="component" value="Unassembled WGS sequence"/>
</dbReference>
<dbReference type="EC" id="4.2.1.1" evidence="9"/>
<dbReference type="CDD" id="cd00884">
    <property type="entry name" value="beta_CA_cladeB"/>
    <property type="match status" value="1"/>
</dbReference>
<comment type="subunit">
    <text evidence="5">Oligomer.</text>
</comment>
<dbReference type="AlphaFoldDB" id="A0A267AJ72"/>
<dbReference type="GO" id="GO:0008270">
    <property type="term" value="F:zinc ion binding"/>
    <property type="evidence" value="ECO:0007669"/>
    <property type="project" value="UniProtKB-UniRule"/>
</dbReference>
<evidence type="ECO:0000256" key="4">
    <source>
        <dbReference type="ARBA" id="ARBA00023239"/>
    </source>
</evidence>
<dbReference type="PROSITE" id="PS00704">
    <property type="entry name" value="PROK_CO2_ANHYDRASE_1"/>
    <property type="match status" value="1"/>
</dbReference>
<keyword evidence="2 8" id="KW-0479">Metal-binding</keyword>
<proteinExistence type="inferred from homology"/>
<evidence type="ECO:0000256" key="3">
    <source>
        <dbReference type="ARBA" id="ARBA00022833"/>
    </source>
</evidence>
<gene>
    <name evidence="10" type="primary">cynT-1</name>
    <name evidence="10" type="ORF">NCTC10754_04724</name>
</gene>
<dbReference type="SMART" id="SM00947">
    <property type="entry name" value="Pro_CA"/>
    <property type="match status" value="1"/>
</dbReference>
<dbReference type="Pfam" id="PF00484">
    <property type="entry name" value="Pro_CA"/>
    <property type="match status" value="1"/>
</dbReference>
<evidence type="ECO:0000256" key="6">
    <source>
        <dbReference type="ARBA" id="ARBA00048348"/>
    </source>
</evidence>
<feature type="binding site" evidence="8">
    <location>
        <position position="39"/>
    </location>
    <ligand>
        <name>Zn(2+)</name>
        <dbReference type="ChEBI" id="CHEBI:29105"/>
    </ligand>
</feature>
<evidence type="ECO:0000256" key="7">
    <source>
        <dbReference type="ARBA" id="ARBA00055364"/>
    </source>
</evidence>
<dbReference type="RefSeq" id="WP_095002890.1">
    <property type="nucleotide sequence ID" value="NZ_CAACYJ010000040.1"/>
</dbReference>
<comment type="similarity">
    <text evidence="1 9">Belongs to the beta-class carbonic anhydrase family.</text>
</comment>
<dbReference type="GO" id="GO:0015976">
    <property type="term" value="P:carbon utilization"/>
    <property type="evidence" value="ECO:0007669"/>
    <property type="project" value="InterPro"/>
</dbReference>
<dbReference type="Gene3D" id="3.40.1050.10">
    <property type="entry name" value="Carbonic anhydrase"/>
    <property type="match status" value="1"/>
</dbReference>
<feature type="binding site" evidence="8">
    <location>
        <position position="41"/>
    </location>
    <ligand>
        <name>Zn(2+)</name>
        <dbReference type="ChEBI" id="CHEBI:29105"/>
    </ligand>
</feature>
<comment type="catalytic activity">
    <reaction evidence="6 9">
        <text>hydrogencarbonate + H(+) = CO2 + H2O</text>
        <dbReference type="Rhea" id="RHEA:10748"/>
        <dbReference type="ChEBI" id="CHEBI:15377"/>
        <dbReference type="ChEBI" id="CHEBI:15378"/>
        <dbReference type="ChEBI" id="CHEBI:16526"/>
        <dbReference type="ChEBI" id="CHEBI:17544"/>
        <dbReference type="EC" id="4.2.1.1"/>
    </reaction>
</comment>
<keyword evidence="3 8" id="KW-0862">Zinc</keyword>
<dbReference type="PANTHER" id="PTHR11002">
    <property type="entry name" value="CARBONIC ANHYDRASE"/>
    <property type="match status" value="1"/>
</dbReference>
<dbReference type="InterPro" id="IPR001765">
    <property type="entry name" value="Carbonic_anhydrase"/>
</dbReference>
<comment type="cofactor">
    <cofactor evidence="8">
        <name>Zn(2+)</name>
        <dbReference type="ChEBI" id="CHEBI:29105"/>
    </cofactor>
    <text evidence="8">Binds 1 zinc ion per subunit.</text>
</comment>
<dbReference type="GO" id="GO:0004089">
    <property type="term" value="F:carbonate dehydratase activity"/>
    <property type="evidence" value="ECO:0007669"/>
    <property type="project" value="UniProtKB-UniRule"/>
</dbReference>
<feature type="binding site" evidence="8">
    <location>
        <position position="101"/>
    </location>
    <ligand>
        <name>Zn(2+)</name>
        <dbReference type="ChEBI" id="CHEBI:29105"/>
    </ligand>
</feature>
<dbReference type="InterPro" id="IPR015892">
    <property type="entry name" value="Carbonic_anhydrase_CS"/>
</dbReference>
<evidence type="ECO:0000313" key="10">
    <source>
        <dbReference type="EMBL" id="VFB22040.1"/>
    </source>
</evidence>
<organism evidence="10 11">
    <name type="scientific">Pseudomonas fragi</name>
    <dbReference type="NCBI Taxonomy" id="296"/>
    <lineage>
        <taxon>Bacteria</taxon>
        <taxon>Pseudomonadati</taxon>
        <taxon>Pseudomonadota</taxon>
        <taxon>Gammaproteobacteria</taxon>
        <taxon>Pseudomonadales</taxon>
        <taxon>Pseudomonadaceae</taxon>
        <taxon>Pseudomonas</taxon>
    </lineage>
</organism>
<sequence length="219" mass="23730">MKDIIDGFLKFQLNAFPERAGLFKNLANQQSPRALFISCSDSRLVPELVTQREPGDLFVIRNAGNIVPPYGPEPGGVSASVEYAVAALQVSDIVICGHSDCGAMTAIATCKCLDHMPAVAGWLRYADSARVVNEARKHKDPHSSVEAMVRENVIAQLANIRTHPSVRLALEEGRVALHGWVYDIESGRMDAFDSSTGKFAPLVDNPGARAAPYQQKQSA</sequence>